<dbReference type="Proteomes" id="UP001143910">
    <property type="component" value="Unassembled WGS sequence"/>
</dbReference>
<comment type="caution">
    <text evidence="1">The sequence shown here is derived from an EMBL/GenBank/DDBJ whole genome shotgun (WGS) entry which is preliminary data.</text>
</comment>
<organism evidence="1 2">
    <name type="scientific">Zarea fungicola</name>
    <dbReference type="NCBI Taxonomy" id="93591"/>
    <lineage>
        <taxon>Eukaryota</taxon>
        <taxon>Fungi</taxon>
        <taxon>Dikarya</taxon>
        <taxon>Ascomycota</taxon>
        <taxon>Pezizomycotina</taxon>
        <taxon>Sordariomycetes</taxon>
        <taxon>Hypocreomycetidae</taxon>
        <taxon>Hypocreales</taxon>
        <taxon>Cordycipitaceae</taxon>
        <taxon>Zarea</taxon>
    </lineage>
</organism>
<accession>A0ACC1NMH1</accession>
<keyword evidence="2" id="KW-1185">Reference proteome</keyword>
<evidence type="ECO:0000313" key="1">
    <source>
        <dbReference type="EMBL" id="KAJ2980140.1"/>
    </source>
</evidence>
<reference evidence="1" key="1">
    <citation type="submission" date="2022-08" db="EMBL/GenBank/DDBJ databases">
        <title>Genome Sequence of Lecanicillium fungicola.</title>
        <authorList>
            <person name="Buettner E."/>
        </authorList>
    </citation>
    <scope>NUCLEOTIDE SEQUENCE</scope>
    <source>
        <strain evidence="1">Babe33</strain>
    </source>
</reference>
<name>A0ACC1NMH1_9HYPO</name>
<dbReference type="EMBL" id="JANJQO010000222">
    <property type="protein sequence ID" value="KAJ2980140.1"/>
    <property type="molecule type" value="Genomic_DNA"/>
</dbReference>
<protein>
    <submittedName>
        <fullName evidence="1">Uncharacterized protein</fullName>
    </submittedName>
</protein>
<sequence>MSRLILVVGGTGAQGFAVVKALLESNENFTIRVMSRQPDAKSVQEAFKNYPQVELVQGSFMDFDSVTRALQGCYGAFINTSGFVASERDELWASIRIFEIANTIPTMRHFVYSSLDYFLQMTNFNHKYAVHHANAKGRFHTYLQGMASPAHPSSKLSWSVLQTVGYNENLMGGPCVPQIDADGTRVFKFPLGEGRMPWITLSDVGAFALKIFQDREYWSGKFLNGVSHFVTGTEMAETLSRVAGVSARYEPVSYDEWVLQLPFRDFPVAQDDPDGIKHKDNFRMWWPCWEDGLVEDYRSVAELKAIHPGLQSFEDWVRETGWDGTAKPFMKQLMDAGLTAEIYQPRA</sequence>
<proteinExistence type="predicted"/>
<gene>
    <name evidence="1" type="ORF">NQ176_g2817</name>
</gene>
<evidence type="ECO:0000313" key="2">
    <source>
        <dbReference type="Proteomes" id="UP001143910"/>
    </source>
</evidence>